<dbReference type="EMBL" id="BMYZ01000001">
    <property type="protein sequence ID" value="GGY73906.1"/>
    <property type="molecule type" value="Genomic_DNA"/>
</dbReference>
<dbReference type="SUPFAM" id="SSF46785">
    <property type="entry name" value="Winged helix' DNA-binding domain"/>
    <property type="match status" value="1"/>
</dbReference>
<protein>
    <submittedName>
        <fullName evidence="6">LysR family transcriptional regulator</fullName>
    </submittedName>
</protein>
<name>A0ABQ3B0R4_9GAMM</name>
<dbReference type="PANTHER" id="PTHR30537:SF5">
    <property type="entry name" value="HTH-TYPE TRANSCRIPTIONAL ACTIVATOR TTDR-RELATED"/>
    <property type="match status" value="1"/>
</dbReference>
<keyword evidence="7" id="KW-1185">Reference proteome</keyword>
<dbReference type="Gene3D" id="3.40.190.290">
    <property type="match status" value="1"/>
</dbReference>
<reference evidence="7" key="1">
    <citation type="journal article" date="2019" name="Int. J. Syst. Evol. Microbiol.">
        <title>The Global Catalogue of Microorganisms (GCM) 10K type strain sequencing project: providing services to taxonomists for standard genome sequencing and annotation.</title>
        <authorList>
            <consortium name="The Broad Institute Genomics Platform"/>
            <consortium name="The Broad Institute Genome Sequencing Center for Infectious Disease"/>
            <person name="Wu L."/>
            <person name="Ma J."/>
        </authorList>
    </citation>
    <scope>NUCLEOTIDE SEQUENCE [LARGE SCALE GENOMIC DNA]</scope>
    <source>
        <strain evidence="7">KCTC 32239</strain>
    </source>
</reference>
<dbReference type="PANTHER" id="PTHR30537">
    <property type="entry name" value="HTH-TYPE TRANSCRIPTIONAL REGULATOR"/>
    <property type="match status" value="1"/>
</dbReference>
<dbReference type="Proteomes" id="UP000619761">
    <property type="component" value="Unassembled WGS sequence"/>
</dbReference>
<dbReference type="InterPro" id="IPR005119">
    <property type="entry name" value="LysR_subst-bd"/>
</dbReference>
<dbReference type="PROSITE" id="PS50931">
    <property type="entry name" value="HTH_LYSR"/>
    <property type="match status" value="1"/>
</dbReference>
<keyword evidence="3" id="KW-0238">DNA-binding</keyword>
<dbReference type="InterPro" id="IPR036390">
    <property type="entry name" value="WH_DNA-bd_sf"/>
</dbReference>
<evidence type="ECO:0000256" key="3">
    <source>
        <dbReference type="ARBA" id="ARBA00023125"/>
    </source>
</evidence>
<organism evidence="6 7">
    <name type="scientific">Cellvibrio zantedeschiae</name>
    <dbReference type="NCBI Taxonomy" id="1237077"/>
    <lineage>
        <taxon>Bacteria</taxon>
        <taxon>Pseudomonadati</taxon>
        <taxon>Pseudomonadota</taxon>
        <taxon>Gammaproteobacteria</taxon>
        <taxon>Cellvibrionales</taxon>
        <taxon>Cellvibrionaceae</taxon>
        <taxon>Cellvibrio</taxon>
    </lineage>
</organism>
<dbReference type="Gene3D" id="1.10.10.10">
    <property type="entry name" value="Winged helix-like DNA-binding domain superfamily/Winged helix DNA-binding domain"/>
    <property type="match status" value="1"/>
</dbReference>
<dbReference type="InterPro" id="IPR058163">
    <property type="entry name" value="LysR-type_TF_proteobact-type"/>
</dbReference>
<proteinExistence type="inferred from homology"/>
<keyword evidence="4" id="KW-0804">Transcription</keyword>
<dbReference type="Pfam" id="PF00126">
    <property type="entry name" value="HTH_1"/>
    <property type="match status" value="1"/>
</dbReference>
<dbReference type="Pfam" id="PF03466">
    <property type="entry name" value="LysR_substrate"/>
    <property type="match status" value="1"/>
</dbReference>
<accession>A0ABQ3B0R4</accession>
<dbReference type="InterPro" id="IPR036388">
    <property type="entry name" value="WH-like_DNA-bd_sf"/>
</dbReference>
<gene>
    <name evidence="6" type="ORF">GCM10011613_19010</name>
</gene>
<comment type="caution">
    <text evidence="6">The sequence shown here is derived from an EMBL/GenBank/DDBJ whole genome shotgun (WGS) entry which is preliminary data.</text>
</comment>
<comment type="similarity">
    <text evidence="1">Belongs to the LysR transcriptional regulatory family.</text>
</comment>
<evidence type="ECO:0000256" key="2">
    <source>
        <dbReference type="ARBA" id="ARBA00023015"/>
    </source>
</evidence>
<dbReference type="InterPro" id="IPR000847">
    <property type="entry name" value="LysR_HTH_N"/>
</dbReference>
<dbReference type="SUPFAM" id="SSF53850">
    <property type="entry name" value="Periplasmic binding protein-like II"/>
    <property type="match status" value="1"/>
</dbReference>
<dbReference type="CDD" id="cd08422">
    <property type="entry name" value="PBP2_CrgA_like"/>
    <property type="match status" value="1"/>
</dbReference>
<feature type="domain" description="HTH lysR-type" evidence="5">
    <location>
        <begin position="1"/>
        <end position="57"/>
    </location>
</feature>
<keyword evidence="2" id="KW-0805">Transcription regulation</keyword>
<dbReference type="RefSeq" id="WP_189417828.1">
    <property type="nucleotide sequence ID" value="NZ_BMYZ01000001.1"/>
</dbReference>
<sequence>MLDAIRVFLAVVNTRSLSKVAKDEGIAVSSVSRKIDALETELGFKLFHRTSRLVMLTDSGEQFLPRAKNILLELEEAKNAMSALSADPKGLLTVTAPASFGRLYVAPAVTTFLKRYPLMEIELNISDEIIDLSAHRIDVAVRIGTLPDSDLVATRLAPFKRLVCASPDYIARHGRPQTPEDLLQHNCLSAATNRTVAGLWCFPNVNKGAPLAVHGNFRSNDTHSLLLAAVNGIGVVHLADWLLSDMIVSGQLISLFPETATEFSKNNAAKSSAKIEPGIYAVRMPGRSHAAKAQLFIDHLRSEFGEPAFWEKAISAIST</sequence>
<evidence type="ECO:0000313" key="6">
    <source>
        <dbReference type="EMBL" id="GGY73906.1"/>
    </source>
</evidence>
<evidence type="ECO:0000259" key="5">
    <source>
        <dbReference type="PROSITE" id="PS50931"/>
    </source>
</evidence>
<evidence type="ECO:0000256" key="4">
    <source>
        <dbReference type="ARBA" id="ARBA00023163"/>
    </source>
</evidence>
<evidence type="ECO:0000313" key="7">
    <source>
        <dbReference type="Proteomes" id="UP000619761"/>
    </source>
</evidence>
<evidence type="ECO:0000256" key="1">
    <source>
        <dbReference type="ARBA" id="ARBA00009437"/>
    </source>
</evidence>